<keyword evidence="3" id="KW-1185">Reference proteome</keyword>
<keyword evidence="1" id="KW-1133">Transmembrane helix</keyword>
<gene>
    <name evidence="2" type="ORF">Rhopal_003668-T1</name>
</gene>
<evidence type="ECO:0000313" key="3">
    <source>
        <dbReference type="Proteomes" id="UP001342314"/>
    </source>
</evidence>
<dbReference type="AlphaFoldDB" id="A0AAV5GMA8"/>
<accession>A0AAV5GMA8</accession>
<dbReference type="EMBL" id="BQKY01000007">
    <property type="protein sequence ID" value="GJN90656.1"/>
    <property type="molecule type" value="Genomic_DNA"/>
</dbReference>
<feature type="transmembrane region" description="Helical" evidence="1">
    <location>
        <begin position="23"/>
        <end position="42"/>
    </location>
</feature>
<sequence length="292" mass="30775">MRARVPAPVASVRDWLREPSSRAAAVYLAVSTTSAVVSAVVASTSEYSFPHPLVATQLHLVIALAALLAAGLTARLVLLKTTGRRALTGADQPNVFAAVLSQLSATVPSRPFFHYLSTAFEVLVATVASTLAAVLELFAQRTVDPPARPPSLVIHLALSIILLALPTLSSPELADIRRYRHYSFFTEPGFWAQEAVMALCGLANLAATWHLASTTTPLALFSVVALKDTLVLPRAFALLLGNPLDAISQGEATLGAGQQAVVLGLLAGVWALGKASGEATQREDARGRRKEG</sequence>
<keyword evidence="1" id="KW-0472">Membrane</keyword>
<feature type="transmembrane region" description="Helical" evidence="1">
    <location>
        <begin position="151"/>
        <end position="169"/>
    </location>
</feature>
<name>A0AAV5GMA8_9BASI</name>
<evidence type="ECO:0000256" key="1">
    <source>
        <dbReference type="SAM" id="Phobius"/>
    </source>
</evidence>
<proteinExistence type="predicted"/>
<feature type="transmembrane region" description="Helical" evidence="1">
    <location>
        <begin position="119"/>
        <end position="139"/>
    </location>
</feature>
<protein>
    <submittedName>
        <fullName evidence="2">Uncharacterized protein</fullName>
    </submittedName>
</protein>
<comment type="caution">
    <text evidence="2">The sequence shown here is derived from an EMBL/GenBank/DDBJ whole genome shotgun (WGS) entry which is preliminary data.</text>
</comment>
<keyword evidence="1" id="KW-0812">Transmembrane</keyword>
<evidence type="ECO:0000313" key="2">
    <source>
        <dbReference type="EMBL" id="GJN90656.1"/>
    </source>
</evidence>
<dbReference type="Proteomes" id="UP001342314">
    <property type="component" value="Unassembled WGS sequence"/>
</dbReference>
<organism evidence="2 3">
    <name type="scientific">Rhodotorula paludigena</name>
    <dbReference type="NCBI Taxonomy" id="86838"/>
    <lineage>
        <taxon>Eukaryota</taxon>
        <taxon>Fungi</taxon>
        <taxon>Dikarya</taxon>
        <taxon>Basidiomycota</taxon>
        <taxon>Pucciniomycotina</taxon>
        <taxon>Microbotryomycetes</taxon>
        <taxon>Sporidiobolales</taxon>
        <taxon>Sporidiobolaceae</taxon>
        <taxon>Rhodotorula</taxon>
    </lineage>
</organism>
<feature type="transmembrane region" description="Helical" evidence="1">
    <location>
        <begin position="54"/>
        <end position="78"/>
    </location>
</feature>
<reference evidence="2 3" key="1">
    <citation type="submission" date="2021-12" db="EMBL/GenBank/DDBJ databases">
        <title>High titer production of polyol ester of fatty acids by Rhodotorula paludigena BS15 towards product separation-free biomass refinery.</title>
        <authorList>
            <person name="Mano J."/>
            <person name="Ono H."/>
            <person name="Tanaka T."/>
            <person name="Naito K."/>
            <person name="Sushida H."/>
            <person name="Ike M."/>
            <person name="Tokuyasu K."/>
            <person name="Kitaoka M."/>
        </authorList>
    </citation>
    <scope>NUCLEOTIDE SEQUENCE [LARGE SCALE GENOMIC DNA]</scope>
    <source>
        <strain evidence="2 3">BS15</strain>
    </source>
</reference>